<evidence type="ECO:0000313" key="1">
    <source>
        <dbReference type="EMBL" id="EHG25469.1"/>
    </source>
</evidence>
<accession>A0ABN0DRJ8</accession>
<evidence type="ECO:0000313" key="2">
    <source>
        <dbReference type="Proteomes" id="UP000003175"/>
    </source>
</evidence>
<organism evidence="1 2">
    <name type="scientific">Selenomonas noxia F0398</name>
    <dbReference type="NCBI Taxonomy" id="702437"/>
    <lineage>
        <taxon>Bacteria</taxon>
        <taxon>Bacillati</taxon>
        <taxon>Bacillota</taxon>
        <taxon>Negativicutes</taxon>
        <taxon>Selenomonadales</taxon>
        <taxon>Selenomonadaceae</taxon>
        <taxon>Selenomonas</taxon>
    </lineage>
</organism>
<proteinExistence type="predicted"/>
<dbReference type="Proteomes" id="UP000003175">
    <property type="component" value="Unassembled WGS sequence"/>
</dbReference>
<dbReference type="EMBL" id="ADGH01000004">
    <property type="protein sequence ID" value="EHG25469.1"/>
    <property type="molecule type" value="Genomic_DNA"/>
</dbReference>
<comment type="caution">
    <text evidence="1">The sequence shown here is derived from an EMBL/GenBank/DDBJ whole genome shotgun (WGS) entry which is preliminary data.</text>
</comment>
<keyword evidence="2" id="KW-1185">Reference proteome</keyword>
<reference evidence="1 2" key="1">
    <citation type="submission" date="2011-08" db="EMBL/GenBank/DDBJ databases">
        <title>The Genome Sequence of Selenomonas noxia F0398.</title>
        <authorList>
            <consortium name="The Broad Institute Genome Sequencing Platform"/>
            <person name="Earl A."/>
            <person name="Ward D."/>
            <person name="Feldgarden M."/>
            <person name="Gevers D."/>
            <person name="Izard J."/>
            <person name="Ganesan A."/>
            <person name="Blanton J.M."/>
            <person name="Baranova O.V."/>
            <person name="Tanner A.C."/>
            <person name="Dewhirst F.E."/>
            <person name="Young S.K."/>
            <person name="Zeng Q."/>
            <person name="Gargeya S."/>
            <person name="Fitzgerald M."/>
            <person name="Haas B."/>
            <person name="Abouelleil A."/>
            <person name="Alvarado L."/>
            <person name="Arachchi H.M."/>
            <person name="Berlin A."/>
            <person name="Brown A."/>
            <person name="Chapman S.B."/>
            <person name="Chen Z."/>
            <person name="Dunbar C."/>
            <person name="Freedman E."/>
            <person name="Gearin G."/>
            <person name="Gellesch M."/>
            <person name="Goldberg J."/>
            <person name="Griggs A."/>
            <person name="Gujja S."/>
            <person name="Heiman D."/>
            <person name="Howarth C."/>
            <person name="Larson L."/>
            <person name="Lui A."/>
            <person name="MacDonald P.J.P."/>
            <person name="Montmayeur A."/>
            <person name="Murphy C."/>
            <person name="Neiman D."/>
            <person name="Pearson M."/>
            <person name="Priest M."/>
            <person name="Roberts A."/>
            <person name="Saif S."/>
            <person name="Shea T."/>
            <person name="Shenoy N."/>
            <person name="Sisk P."/>
            <person name="Stolte C."/>
            <person name="Sykes S."/>
            <person name="Wortman J."/>
            <person name="Nusbaum C."/>
            <person name="Birren B."/>
        </authorList>
    </citation>
    <scope>NUCLEOTIDE SEQUENCE [LARGE SCALE GENOMIC DNA]</scope>
    <source>
        <strain evidence="1 2">F0398</strain>
    </source>
</reference>
<name>A0ABN0DRJ8_9FIRM</name>
<protein>
    <submittedName>
        <fullName evidence="1">Uncharacterized protein</fullName>
    </submittedName>
</protein>
<gene>
    <name evidence="1" type="ORF">HMPREF9432_00849</name>
</gene>
<sequence>MDGFAVYSNRMICRIEFMSEFSYGNTVHSDPPGANQLLCSAARCNACIAEDFLQSLFHDAS</sequence>